<reference evidence="2 3" key="1">
    <citation type="journal article" date="2018" name="Mol. Biol. Evol.">
        <title>Broad Genomic Sampling Reveals a Smut Pathogenic Ancestry of the Fungal Clade Ustilaginomycotina.</title>
        <authorList>
            <person name="Kijpornyongpan T."/>
            <person name="Mondo S.J."/>
            <person name="Barry K."/>
            <person name="Sandor L."/>
            <person name="Lee J."/>
            <person name="Lipzen A."/>
            <person name="Pangilinan J."/>
            <person name="LaButti K."/>
            <person name="Hainaut M."/>
            <person name="Henrissat B."/>
            <person name="Grigoriev I.V."/>
            <person name="Spatafora J.W."/>
            <person name="Aime M.C."/>
        </authorList>
    </citation>
    <scope>NUCLEOTIDE SEQUENCE [LARGE SCALE GENOMIC DNA]</scope>
    <source>
        <strain evidence="2 3">MCA 4658</strain>
    </source>
</reference>
<feature type="region of interest" description="Disordered" evidence="1">
    <location>
        <begin position="18"/>
        <end position="49"/>
    </location>
</feature>
<sequence length="93" mass="10274">MLALLALLGAAVAGPCFTPRTLAPTRHKSRWSGSRNQKGHGEQSSSTCVVERRHASVVMADVRPFGVRHDHFRRARSEHCRMATTRCSPSPTH</sequence>
<proteinExistence type="predicted"/>
<gene>
    <name evidence="2" type="ORF">IE81DRAFT_236864</name>
</gene>
<dbReference type="GeneID" id="37033057"/>
<keyword evidence="3" id="KW-1185">Reference proteome</keyword>
<dbReference type="Proteomes" id="UP000245783">
    <property type="component" value="Unassembled WGS sequence"/>
</dbReference>
<protein>
    <submittedName>
        <fullName evidence="2">Uncharacterized protein</fullName>
    </submittedName>
</protein>
<feature type="compositionally biased region" description="Polar residues" evidence="1">
    <location>
        <begin position="31"/>
        <end position="48"/>
    </location>
</feature>
<dbReference type="InParanoid" id="A0A316VXF7"/>
<dbReference type="AlphaFoldDB" id="A0A316VXF7"/>
<organism evidence="2 3">
    <name type="scientific">Ceraceosorus guamensis</name>
    <dbReference type="NCBI Taxonomy" id="1522189"/>
    <lineage>
        <taxon>Eukaryota</taxon>
        <taxon>Fungi</taxon>
        <taxon>Dikarya</taxon>
        <taxon>Basidiomycota</taxon>
        <taxon>Ustilaginomycotina</taxon>
        <taxon>Exobasidiomycetes</taxon>
        <taxon>Ceraceosorales</taxon>
        <taxon>Ceraceosoraceae</taxon>
        <taxon>Ceraceosorus</taxon>
    </lineage>
</organism>
<dbReference type="EMBL" id="KZ819427">
    <property type="protein sequence ID" value="PWN40175.1"/>
    <property type="molecule type" value="Genomic_DNA"/>
</dbReference>
<dbReference type="RefSeq" id="XP_025367335.1">
    <property type="nucleotide sequence ID" value="XM_025511187.1"/>
</dbReference>
<evidence type="ECO:0000313" key="2">
    <source>
        <dbReference type="EMBL" id="PWN40175.1"/>
    </source>
</evidence>
<evidence type="ECO:0000256" key="1">
    <source>
        <dbReference type="SAM" id="MobiDB-lite"/>
    </source>
</evidence>
<name>A0A316VXF7_9BASI</name>
<accession>A0A316VXF7</accession>
<evidence type="ECO:0000313" key="3">
    <source>
        <dbReference type="Proteomes" id="UP000245783"/>
    </source>
</evidence>